<feature type="compositionally biased region" description="Basic and acidic residues" evidence="1">
    <location>
        <begin position="309"/>
        <end position="318"/>
    </location>
</feature>
<feature type="compositionally biased region" description="Basic and acidic residues" evidence="1">
    <location>
        <begin position="609"/>
        <end position="620"/>
    </location>
</feature>
<dbReference type="Proteomes" id="UP000278807">
    <property type="component" value="Unassembled WGS sequence"/>
</dbReference>
<feature type="compositionally biased region" description="Polar residues" evidence="1">
    <location>
        <begin position="627"/>
        <end position="638"/>
    </location>
</feature>
<feature type="compositionally biased region" description="Polar residues" evidence="1">
    <location>
        <begin position="352"/>
        <end position="367"/>
    </location>
</feature>
<feature type="region of interest" description="Disordered" evidence="1">
    <location>
        <begin position="352"/>
        <end position="415"/>
    </location>
</feature>
<dbReference type="WBParaSite" id="HNAJ_0000167801-mRNA-1">
    <property type="protein sequence ID" value="HNAJ_0000167801-mRNA-1"/>
    <property type="gene ID" value="HNAJ_0000167801"/>
</dbReference>
<dbReference type="EMBL" id="UZAE01000687">
    <property type="protein sequence ID" value="VDN97536.1"/>
    <property type="molecule type" value="Genomic_DNA"/>
</dbReference>
<gene>
    <name evidence="2" type="ORF">HNAJ_LOCUS1677</name>
</gene>
<feature type="compositionally biased region" description="Low complexity" evidence="1">
    <location>
        <begin position="451"/>
        <end position="470"/>
    </location>
</feature>
<organism evidence="4">
    <name type="scientific">Rodentolepis nana</name>
    <name type="common">Dwarf tapeworm</name>
    <name type="synonym">Hymenolepis nana</name>
    <dbReference type="NCBI Taxonomy" id="102285"/>
    <lineage>
        <taxon>Eukaryota</taxon>
        <taxon>Metazoa</taxon>
        <taxon>Spiralia</taxon>
        <taxon>Lophotrochozoa</taxon>
        <taxon>Platyhelminthes</taxon>
        <taxon>Cestoda</taxon>
        <taxon>Eucestoda</taxon>
        <taxon>Cyclophyllidea</taxon>
        <taxon>Hymenolepididae</taxon>
        <taxon>Rodentolepis</taxon>
    </lineage>
</organism>
<feature type="region of interest" description="Disordered" evidence="1">
    <location>
        <begin position="306"/>
        <end position="328"/>
    </location>
</feature>
<dbReference type="OrthoDB" id="10677295at2759"/>
<proteinExistence type="predicted"/>
<keyword evidence="3" id="KW-1185">Reference proteome</keyword>
<evidence type="ECO:0000313" key="4">
    <source>
        <dbReference type="WBParaSite" id="HNAJ_0000167801-mRNA-1"/>
    </source>
</evidence>
<protein>
    <submittedName>
        <fullName evidence="4">FABD domain-containing protein</fullName>
    </submittedName>
</protein>
<feature type="compositionally biased region" description="Low complexity" evidence="1">
    <location>
        <begin position="831"/>
        <end position="854"/>
    </location>
</feature>
<feature type="region of interest" description="Disordered" evidence="1">
    <location>
        <begin position="820"/>
        <end position="856"/>
    </location>
</feature>
<feature type="compositionally biased region" description="Basic and acidic residues" evidence="1">
    <location>
        <begin position="257"/>
        <end position="269"/>
    </location>
</feature>
<dbReference type="STRING" id="102285.A0A0R3T3S8"/>
<dbReference type="AlphaFoldDB" id="A0A0R3T3S8"/>
<feature type="region of interest" description="Disordered" evidence="1">
    <location>
        <begin position="609"/>
        <end position="638"/>
    </location>
</feature>
<feature type="region of interest" description="Disordered" evidence="1">
    <location>
        <begin position="232"/>
        <end position="292"/>
    </location>
</feature>
<evidence type="ECO:0000256" key="1">
    <source>
        <dbReference type="SAM" id="MobiDB-lite"/>
    </source>
</evidence>
<evidence type="ECO:0000313" key="3">
    <source>
        <dbReference type="Proteomes" id="UP000278807"/>
    </source>
</evidence>
<feature type="compositionally biased region" description="Polar residues" evidence="1">
    <location>
        <begin position="180"/>
        <end position="193"/>
    </location>
</feature>
<feature type="compositionally biased region" description="Polar residues" evidence="1">
    <location>
        <begin position="74"/>
        <end position="90"/>
    </location>
</feature>
<reference evidence="4" key="1">
    <citation type="submission" date="2017-02" db="UniProtKB">
        <authorList>
            <consortium name="WormBaseParasite"/>
        </authorList>
    </citation>
    <scope>IDENTIFICATION</scope>
</reference>
<sequence>MRNETKKSNKLPKSQQQLTQSLIELTRQLDPELAQHYEYCEKMSGNEWPPVRKPHPPPSKFTTQSRIPIRSPSKRINTPKTGSKSSTRPVTESETKSKAIKTSEPKGNLEDTRGMNHKIAKPDSKLRDSKSQTETETPKEPEEKPTVLEELKTVSAQESPPEDCIETSKVLGDEQKSESIQDPPSNSKINLSEVSGIDNKKLVECFHCFLQRVDPELSDCLKTRETITAEENLNQTQKLESHSSQVIENEPKSTQTPKREPISEEKPEVDSTSTKETAPSSETNLKQGVSHKIIPATKIETSTKSLVTETHDERKNEIESLPTSECSSMPDELKSIIATLKSKLAQKLMQTLNTGNKPETNLATVTEDSPRSTESRSNQTQKLEEKLNSCPEVVSDQPEPRTKSSTVSEAVAKHTSVNPAVNSKIDFASRTHPATMPETKLNSNTEMRPDSMSTSMMKASTSPTTSTSPSEQNPLEAKISKSSDNALRPTNCHGKRIEFKDDLRIKTTTNAESNSNVKFKSESVNQLASDSCTKGQQKGGCISKSEGRSSVRWNDLDFDMQSKMKAFIAEKMQDDKKPLHRAMQQLEKNRVRECNSKLASSLTSELKSERCRSLERRQEIESDPLPASTSGQATLRNPTELTNSDRMKSLQQLLQKCSPNLVKCIEKSNESTSCGIQKSILKPQLTSILKPTVNPITEVKAQPGQDARVCVQPCSNQKDLLSSFQSHLERFDPEMARSFCNYRAKLDSQSEPSRMSSLNANGSKNLLKICQLLLAKFEEGMPKSGEVEQKVIKPSIASHPLLKSSGDSNHEDRIKHLHPSLNKVDSEMDKSCNQSEQFQSESESNSKSPWNSNNDHQDLINSFRLFLQKVEPKTAKTFNKDV</sequence>
<reference evidence="2 3" key="2">
    <citation type="submission" date="2018-11" db="EMBL/GenBank/DDBJ databases">
        <authorList>
            <consortium name="Pathogen Informatics"/>
        </authorList>
    </citation>
    <scope>NUCLEOTIDE SEQUENCE [LARGE SCALE GENOMIC DNA]</scope>
</reference>
<feature type="compositionally biased region" description="Polar residues" evidence="1">
    <location>
        <begin position="232"/>
        <end position="256"/>
    </location>
</feature>
<name>A0A0R3T3S8_RODNA</name>
<feature type="region of interest" description="Disordered" evidence="1">
    <location>
        <begin position="44"/>
        <end position="194"/>
    </location>
</feature>
<accession>A0A0R3T3S8</accession>
<feature type="region of interest" description="Disordered" evidence="1">
    <location>
        <begin position="429"/>
        <end position="493"/>
    </location>
</feature>
<feature type="compositionally biased region" description="Polar residues" evidence="1">
    <location>
        <begin position="270"/>
        <end position="287"/>
    </location>
</feature>
<feature type="compositionally biased region" description="Basic and acidic residues" evidence="1">
    <location>
        <begin position="91"/>
        <end position="152"/>
    </location>
</feature>
<evidence type="ECO:0000313" key="2">
    <source>
        <dbReference type="EMBL" id="VDN97536.1"/>
    </source>
</evidence>